<accession>A0AAV7EZ71</accession>
<dbReference type="Pfam" id="PF02458">
    <property type="entry name" value="Transferase"/>
    <property type="match status" value="1"/>
</dbReference>
<comment type="caution">
    <text evidence="3">The sequence shown here is derived from an EMBL/GenBank/DDBJ whole genome shotgun (WGS) entry which is preliminary data.</text>
</comment>
<dbReference type="InterPro" id="IPR051283">
    <property type="entry name" value="Sec_Metabolite_Acyltrans"/>
</dbReference>
<organism evidence="3 4">
    <name type="scientific">Aristolochia fimbriata</name>
    <name type="common">White veined hardy Dutchman's pipe vine</name>
    <dbReference type="NCBI Taxonomy" id="158543"/>
    <lineage>
        <taxon>Eukaryota</taxon>
        <taxon>Viridiplantae</taxon>
        <taxon>Streptophyta</taxon>
        <taxon>Embryophyta</taxon>
        <taxon>Tracheophyta</taxon>
        <taxon>Spermatophyta</taxon>
        <taxon>Magnoliopsida</taxon>
        <taxon>Magnoliidae</taxon>
        <taxon>Piperales</taxon>
        <taxon>Aristolochiaceae</taxon>
        <taxon>Aristolochia</taxon>
    </lineage>
</organism>
<gene>
    <name evidence="3" type="ORF">H6P81_007104</name>
</gene>
<dbReference type="PANTHER" id="PTHR31896:SF12">
    <property type="entry name" value="HXXXD-TYPE ACYL-TRANSFERASE FAMILY PROTEIN"/>
    <property type="match status" value="1"/>
</dbReference>
<evidence type="ECO:0000256" key="2">
    <source>
        <dbReference type="SAM" id="MobiDB-lite"/>
    </source>
</evidence>
<evidence type="ECO:0000256" key="1">
    <source>
        <dbReference type="ARBA" id="ARBA00022679"/>
    </source>
</evidence>
<keyword evidence="1" id="KW-0808">Transferase</keyword>
<dbReference type="GO" id="GO:0016740">
    <property type="term" value="F:transferase activity"/>
    <property type="evidence" value="ECO:0007669"/>
    <property type="project" value="UniProtKB-KW"/>
</dbReference>
<reference evidence="3 4" key="1">
    <citation type="submission" date="2021-07" db="EMBL/GenBank/DDBJ databases">
        <title>The Aristolochia fimbriata genome: insights into angiosperm evolution, floral development and chemical biosynthesis.</title>
        <authorList>
            <person name="Jiao Y."/>
        </authorList>
    </citation>
    <scope>NUCLEOTIDE SEQUENCE [LARGE SCALE GENOMIC DNA]</scope>
    <source>
        <strain evidence="3">IBCAS-2021</strain>
        <tissue evidence="3">Leaf</tissue>
    </source>
</reference>
<dbReference type="EMBL" id="JAINDJ010000003">
    <property type="protein sequence ID" value="KAG9454200.1"/>
    <property type="molecule type" value="Genomic_DNA"/>
</dbReference>
<dbReference type="PANTHER" id="PTHR31896">
    <property type="entry name" value="FAMILY REGULATORY PROTEIN, PUTATIVE (AFU_ORTHOLOGUE AFUA_3G14730)-RELATED"/>
    <property type="match status" value="1"/>
</dbReference>
<evidence type="ECO:0000313" key="4">
    <source>
        <dbReference type="Proteomes" id="UP000825729"/>
    </source>
</evidence>
<dbReference type="Gene3D" id="3.30.559.10">
    <property type="entry name" value="Chloramphenicol acetyltransferase-like domain"/>
    <property type="match status" value="2"/>
</dbReference>
<dbReference type="Proteomes" id="UP000825729">
    <property type="component" value="Unassembled WGS sequence"/>
</dbReference>
<proteinExistence type="predicted"/>
<dbReference type="InterPro" id="IPR023213">
    <property type="entry name" value="CAT-like_dom_sf"/>
</dbReference>
<keyword evidence="4" id="KW-1185">Reference proteome</keyword>
<protein>
    <recommendedName>
        <fullName evidence="5">HXXXD-type acyl-transferase family protein</fullName>
    </recommendedName>
</protein>
<evidence type="ECO:0000313" key="3">
    <source>
        <dbReference type="EMBL" id="KAG9454200.1"/>
    </source>
</evidence>
<feature type="region of interest" description="Disordered" evidence="2">
    <location>
        <begin position="1"/>
        <end position="21"/>
    </location>
</feature>
<dbReference type="AlphaFoldDB" id="A0AAV7EZ71"/>
<evidence type="ECO:0008006" key="5">
    <source>
        <dbReference type="Google" id="ProtNLM"/>
    </source>
</evidence>
<name>A0AAV7EZ71_ARIFI</name>
<sequence>MEKTSVRRISTSIIKPSPEQASKPRLALTPWDVPMMSVRYIQKGLLFSSLPDSLVDTLKQSLSSALAIFFPLAGRLVTESNDDDNSSCISIDCNGAGAEFIHATADVTVDDVLSPVDVPPIVAYSFFPLNEAINHDGHFLPLFAVQLTVLRDGHFIGCSFNHAIADGSGFWHFFATWAEIARNADLSRPPVTQRWFSDGRSEVRLPFRDVTPLLERSSFPPLRDRFFHFSRESVSRLKARANEEAKAQNMISSFQALSALTWRSIVRAMGLPRHETTTCKFSIDTRSRLNPPLSRDYFGNSLGMIKATVTVEELLDRELGWAAELLRENVAAHTDAVVRGALDAWLSSPRIHRFSDLDCRSVLTGSSPRFDVYGVDFGWGRAAAVRSGIDNKLARKITAFPGKEGIGSVYFEICLPSAEMSALESDAEFVEFIDH</sequence>